<dbReference type="SUPFAM" id="SSF52833">
    <property type="entry name" value="Thioredoxin-like"/>
    <property type="match status" value="1"/>
</dbReference>
<protein>
    <submittedName>
        <fullName evidence="3">Thioredoxin</fullName>
    </submittedName>
</protein>
<dbReference type="InterPro" id="IPR013766">
    <property type="entry name" value="Thioredoxin_domain"/>
</dbReference>
<dbReference type="GO" id="GO:0015035">
    <property type="term" value="F:protein-disulfide reductase activity"/>
    <property type="evidence" value="ECO:0007669"/>
    <property type="project" value="TreeGrafter"/>
</dbReference>
<proteinExistence type="predicted"/>
<name>A0A7T1AJ36_ATRLM</name>
<sequence length="153" mass="17554">MKSLFGKMTIVALLILAVIVTFYLKENRAIGQKTQTMQTIETELAEELIQASGANETNLPRFLELGADQCVPCKMMQPILEELRREYSGQLQVDFIDVWKDPKQSQQYAISSIPTQIIFDAQGKEVFRHIGFIPKDQILKKFEELKMSLNKED</sequence>
<dbReference type="CDD" id="cd02947">
    <property type="entry name" value="TRX_family"/>
    <property type="match status" value="1"/>
</dbReference>
<dbReference type="GO" id="GO:0045454">
    <property type="term" value="P:cell redox homeostasis"/>
    <property type="evidence" value="ECO:0007669"/>
    <property type="project" value="TreeGrafter"/>
</dbReference>
<evidence type="ECO:0000256" key="1">
    <source>
        <dbReference type="SAM" id="Phobius"/>
    </source>
</evidence>
<evidence type="ECO:0000259" key="2">
    <source>
        <dbReference type="PROSITE" id="PS51352"/>
    </source>
</evidence>
<dbReference type="PROSITE" id="PS51352">
    <property type="entry name" value="THIOREDOXIN_2"/>
    <property type="match status" value="1"/>
</dbReference>
<keyword evidence="1" id="KW-0812">Transmembrane</keyword>
<dbReference type="RefSeq" id="WP_218112084.1">
    <property type="nucleotide sequence ID" value="NZ_CP065383.1"/>
</dbReference>
<feature type="transmembrane region" description="Helical" evidence="1">
    <location>
        <begin position="6"/>
        <end position="24"/>
    </location>
</feature>
<organism evidence="3 4">
    <name type="scientific">Atribacter laminatus</name>
    <dbReference type="NCBI Taxonomy" id="2847778"/>
    <lineage>
        <taxon>Bacteria</taxon>
        <taxon>Pseudomonadati</taxon>
        <taxon>Atribacterota</taxon>
        <taxon>Atribacteria</taxon>
        <taxon>Atribacterales</taxon>
        <taxon>Atribacteraceae</taxon>
        <taxon>Atribacter</taxon>
    </lineage>
</organism>
<gene>
    <name evidence="3" type="primary">trxA_2</name>
    <name evidence="3" type="ORF">RT761_00038</name>
</gene>
<feature type="domain" description="Thioredoxin" evidence="2">
    <location>
        <begin position="13"/>
        <end position="147"/>
    </location>
</feature>
<keyword evidence="1" id="KW-0472">Membrane</keyword>
<dbReference type="AlphaFoldDB" id="A0A7T1AJ36"/>
<dbReference type="PANTHER" id="PTHR45663:SF11">
    <property type="entry name" value="GEO12009P1"/>
    <property type="match status" value="1"/>
</dbReference>
<dbReference type="InterPro" id="IPR036249">
    <property type="entry name" value="Thioredoxin-like_sf"/>
</dbReference>
<dbReference type="Proteomes" id="UP000594463">
    <property type="component" value="Chromosome"/>
</dbReference>
<dbReference type="GO" id="GO:0005829">
    <property type="term" value="C:cytosol"/>
    <property type="evidence" value="ECO:0007669"/>
    <property type="project" value="TreeGrafter"/>
</dbReference>
<dbReference type="KEGG" id="alam:RT761_00038"/>
<dbReference type="PANTHER" id="PTHR45663">
    <property type="entry name" value="GEO12009P1"/>
    <property type="match status" value="1"/>
</dbReference>
<evidence type="ECO:0000313" key="4">
    <source>
        <dbReference type="Proteomes" id="UP000594463"/>
    </source>
</evidence>
<accession>A0A7T1AJ36</accession>
<reference evidence="3 4" key="1">
    <citation type="journal article" date="2021" name="Nat. Commun.">
        <title>Isolation of a member of the candidate phylum Atribacteria reveals a unique cell membrane structure.</title>
        <authorList>
            <person name="Taiki K."/>
            <person name="Nobu M.K."/>
            <person name="Kusada H."/>
            <person name="Meng X.-Y."/>
            <person name="Hosoki N."/>
            <person name="Uematsu K."/>
            <person name="Yoshioka H."/>
            <person name="Kamagata Y."/>
            <person name="Tamaki H."/>
        </authorList>
    </citation>
    <scope>NUCLEOTIDE SEQUENCE [LARGE SCALE GENOMIC DNA]</scope>
    <source>
        <strain evidence="3 4">RT761</strain>
    </source>
</reference>
<dbReference type="EMBL" id="CP065383">
    <property type="protein sequence ID" value="QPM66852.1"/>
    <property type="molecule type" value="Genomic_DNA"/>
</dbReference>
<dbReference type="Gene3D" id="3.40.30.10">
    <property type="entry name" value="Glutaredoxin"/>
    <property type="match status" value="1"/>
</dbReference>
<keyword evidence="1" id="KW-1133">Transmembrane helix</keyword>
<evidence type="ECO:0000313" key="3">
    <source>
        <dbReference type="EMBL" id="QPM66852.1"/>
    </source>
</evidence>
<dbReference type="Pfam" id="PF00085">
    <property type="entry name" value="Thioredoxin"/>
    <property type="match status" value="1"/>
</dbReference>
<keyword evidence="4" id="KW-1185">Reference proteome</keyword>